<keyword evidence="2" id="KW-0238">DNA-binding</keyword>
<dbReference type="InterPro" id="IPR020449">
    <property type="entry name" value="Tscrpt_reg_AraC-type_HTH"/>
</dbReference>
<dbReference type="PANTHER" id="PTHR43280">
    <property type="entry name" value="ARAC-FAMILY TRANSCRIPTIONAL REGULATOR"/>
    <property type="match status" value="1"/>
</dbReference>
<keyword evidence="6" id="KW-1185">Reference proteome</keyword>
<dbReference type="Pfam" id="PF12833">
    <property type="entry name" value="HTH_18"/>
    <property type="match status" value="1"/>
</dbReference>
<evidence type="ECO:0000259" key="4">
    <source>
        <dbReference type="PROSITE" id="PS01124"/>
    </source>
</evidence>
<dbReference type="Pfam" id="PF02311">
    <property type="entry name" value="AraC_binding"/>
    <property type="match status" value="1"/>
</dbReference>
<keyword evidence="1" id="KW-0805">Transcription regulation</keyword>
<gene>
    <name evidence="5" type="ORF">ACFFHF_21715</name>
</gene>
<dbReference type="RefSeq" id="WP_377059009.1">
    <property type="nucleotide sequence ID" value="NZ_JBHLUU010000125.1"/>
</dbReference>
<dbReference type="Gene3D" id="1.10.10.60">
    <property type="entry name" value="Homeodomain-like"/>
    <property type="match status" value="2"/>
</dbReference>
<dbReference type="InterPro" id="IPR018062">
    <property type="entry name" value="HTH_AraC-typ_CS"/>
</dbReference>
<accession>A0ABV6L0G1</accession>
<evidence type="ECO:0000256" key="3">
    <source>
        <dbReference type="ARBA" id="ARBA00023163"/>
    </source>
</evidence>
<dbReference type="PROSITE" id="PS00041">
    <property type="entry name" value="HTH_ARAC_FAMILY_1"/>
    <property type="match status" value="1"/>
</dbReference>
<evidence type="ECO:0000256" key="2">
    <source>
        <dbReference type="ARBA" id="ARBA00023125"/>
    </source>
</evidence>
<dbReference type="SUPFAM" id="SSF51182">
    <property type="entry name" value="RmlC-like cupins"/>
    <property type="match status" value="1"/>
</dbReference>
<dbReference type="InterPro" id="IPR009057">
    <property type="entry name" value="Homeodomain-like_sf"/>
</dbReference>
<dbReference type="InterPro" id="IPR011051">
    <property type="entry name" value="RmlC_Cupin_sf"/>
</dbReference>
<dbReference type="PROSITE" id="PS01124">
    <property type="entry name" value="HTH_ARAC_FAMILY_2"/>
    <property type="match status" value="1"/>
</dbReference>
<evidence type="ECO:0000313" key="5">
    <source>
        <dbReference type="EMBL" id="MFC0477811.1"/>
    </source>
</evidence>
<organism evidence="5 6">
    <name type="scientific">Robertmurraya beringensis</name>
    <dbReference type="NCBI Taxonomy" id="641660"/>
    <lineage>
        <taxon>Bacteria</taxon>
        <taxon>Bacillati</taxon>
        <taxon>Bacillota</taxon>
        <taxon>Bacilli</taxon>
        <taxon>Bacillales</taxon>
        <taxon>Bacillaceae</taxon>
        <taxon>Robertmurraya</taxon>
    </lineage>
</organism>
<dbReference type="Gene3D" id="2.60.120.10">
    <property type="entry name" value="Jelly Rolls"/>
    <property type="match status" value="1"/>
</dbReference>
<proteinExistence type="predicted"/>
<dbReference type="InterPro" id="IPR003313">
    <property type="entry name" value="AraC-bd"/>
</dbReference>
<sequence length="294" mass="34425">MEYAYEWVETEGHFPIKIIYHESDEAGYIPNHWHESIEISYVLSGTIDEIYVDGKTYTSREGDIVVINSNSIHSFTVDRGTGQKAISVFIPPELLKEKGIQIDEVAFHCVSIGERGEDRLQQLQELRMILNRMTDAYLNREKDHFSYVKIIALSYELLYVLLKYFQVPKESHPNIHSKKHLDRLAQIFDFIKENYQQKLSLTMIANEFGITTEYLSRFFTKHIGVTLLHYINAVRLEYAHRDLVNTDLSILEIALKNGFPNEKSFNRVFKSVYKLAPSQYRRESKVPNQELTFF</sequence>
<protein>
    <submittedName>
        <fullName evidence="5">Helix-turn-helix domain-containing protein</fullName>
    </submittedName>
</protein>
<dbReference type="InterPro" id="IPR018060">
    <property type="entry name" value="HTH_AraC"/>
</dbReference>
<reference evidence="5 6" key="1">
    <citation type="submission" date="2024-09" db="EMBL/GenBank/DDBJ databases">
        <authorList>
            <person name="Sun Q."/>
            <person name="Mori K."/>
        </authorList>
    </citation>
    <scope>NUCLEOTIDE SEQUENCE [LARGE SCALE GENOMIC DNA]</scope>
    <source>
        <strain evidence="5 6">CGMCC 1.9126</strain>
    </source>
</reference>
<dbReference type="SUPFAM" id="SSF46689">
    <property type="entry name" value="Homeodomain-like"/>
    <property type="match status" value="2"/>
</dbReference>
<feature type="domain" description="HTH araC/xylS-type" evidence="4">
    <location>
        <begin position="185"/>
        <end position="283"/>
    </location>
</feature>
<dbReference type="Proteomes" id="UP001589738">
    <property type="component" value="Unassembled WGS sequence"/>
</dbReference>
<dbReference type="PANTHER" id="PTHR43280:SF28">
    <property type="entry name" value="HTH-TYPE TRANSCRIPTIONAL ACTIVATOR RHAS"/>
    <property type="match status" value="1"/>
</dbReference>
<dbReference type="InterPro" id="IPR014710">
    <property type="entry name" value="RmlC-like_jellyroll"/>
</dbReference>
<dbReference type="SMART" id="SM00342">
    <property type="entry name" value="HTH_ARAC"/>
    <property type="match status" value="1"/>
</dbReference>
<comment type="caution">
    <text evidence="5">The sequence shown here is derived from an EMBL/GenBank/DDBJ whole genome shotgun (WGS) entry which is preliminary data.</text>
</comment>
<dbReference type="EMBL" id="JBHLUU010000125">
    <property type="protein sequence ID" value="MFC0477811.1"/>
    <property type="molecule type" value="Genomic_DNA"/>
</dbReference>
<keyword evidence="3" id="KW-0804">Transcription</keyword>
<evidence type="ECO:0000256" key="1">
    <source>
        <dbReference type="ARBA" id="ARBA00023015"/>
    </source>
</evidence>
<evidence type="ECO:0000313" key="6">
    <source>
        <dbReference type="Proteomes" id="UP001589738"/>
    </source>
</evidence>
<dbReference type="PRINTS" id="PR00032">
    <property type="entry name" value="HTHARAC"/>
</dbReference>
<name>A0ABV6L0G1_9BACI</name>